<proteinExistence type="predicted"/>
<evidence type="ECO:0000256" key="2">
    <source>
        <dbReference type="ARBA" id="ARBA00023043"/>
    </source>
</evidence>
<evidence type="ECO:0000313" key="4">
    <source>
        <dbReference type="EMBL" id="GIY07782.1"/>
    </source>
</evidence>
<dbReference type="InterPro" id="IPR036036">
    <property type="entry name" value="SOCS_box-like_dom_sf"/>
</dbReference>
<dbReference type="InterPro" id="IPR001496">
    <property type="entry name" value="SOCS_box"/>
</dbReference>
<dbReference type="EMBL" id="BPLR01006152">
    <property type="protein sequence ID" value="GIY07782.1"/>
    <property type="molecule type" value="Genomic_DNA"/>
</dbReference>
<protein>
    <submittedName>
        <fullName evidence="4">Ankyrin repeat and SOCS box protein 17</fullName>
    </submittedName>
</protein>
<dbReference type="InterPro" id="IPR039147">
    <property type="entry name" value="ASB17"/>
</dbReference>
<dbReference type="Proteomes" id="UP001054945">
    <property type="component" value="Unassembled WGS sequence"/>
</dbReference>
<dbReference type="Gene3D" id="1.10.750.20">
    <property type="entry name" value="SOCS box"/>
    <property type="match status" value="1"/>
</dbReference>
<dbReference type="Pfam" id="PF07525">
    <property type="entry name" value="SOCS_box"/>
    <property type="match status" value="1"/>
</dbReference>
<accession>A0AAV4QHR8</accession>
<dbReference type="PANTHER" id="PTHR20966">
    <property type="entry name" value="ANKYRIN REPEAT AND SOCS BOX PROTEIN 17"/>
    <property type="match status" value="1"/>
</dbReference>
<comment type="caution">
    <text evidence="4">The sequence shown here is derived from an EMBL/GenBank/DDBJ whole genome shotgun (WGS) entry which is preliminary data.</text>
</comment>
<dbReference type="SMART" id="SM00969">
    <property type="entry name" value="SOCS_box"/>
    <property type="match status" value="1"/>
</dbReference>
<evidence type="ECO:0000313" key="5">
    <source>
        <dbReference type="Proteomes" id="UP001054945"/>
    </source>
</evidence>
<organism evidence="4 5">
    <name type="scientific">Caerostris extrusa</name>
    <name type="common">Bark spider</name>
    <name type="synonym">Caerostris bankana</name>
    <dbReference type="NCBI Taxonomy" id="172846"/>
    <lineage>
        <taxon>Eukaryota</taxon>
        <taxon>Metazoa</taxon>
        <taxon>Ecdysozoa</taxon>
        <taxon>Arthropoda</taxon>
        <taxon>Chelicerata</taxon>
        <taxon>Arachnida</taxon>
        <taxon>Araneae</taxon>
        <taxon>Araneomorphae</taxon>
        <taxon>Entelegynae</taxon>
        <taxon>Araneoidea</taxon>
        <taxon>Araneidae</taxon>
        <taxon>Caerostris</taxon>
    </lineage>
</organism>
<reference evidence="4 5" key="1">
    <citation type="submission" date="2021-06" db="EMBL/GenBank/DDBJ databases">
        <title>Caerostris extrusa draft genome.</title>
        <authorList>
            <person name="Kono N."/>
            <person name="Arakawa K."/>
        </authorList>
    </citation>
    <scope>NUCLEOTIDE SEQUENCE [LARGE SCALE GENOMIC DNA]</scope>
</reference>
<keyword evidence="2" id="KW-0040">ANK repeat</keyword>
<keyword evidence="1" id="KW-0833">Ubl conjugation pathway</keyword>
<name>A0AAV4QHR8_CAEEX</name>
<feature type="domain" description="SOCS box" evidence="3">
    <location>
        <begin position="127"/>
        <end position="183"/>
    </location>
</feature>
<dbReference type="PANTHER" id="PTHR20966:SF2">
    <property type="entry name" value="ANKYRIN REPEAT AND SOCS BOX PROTEIN 17"/>
    <property type="match status" value="1"/>
</dbReference>
<dbReference type="AlphaFoldDB" id="A0AAV4QHR8"/>
<keyword evidence="5" id="KW-1185">Reference proteome</keyword>
<evidence type="ECO:0000259" key="3">
    <source>
        <dbReference type="PROSITE" id="PS50225"/>
    </source>
</evidence>
<dbReference type="GO" id="GO:0035556">
    <property type="term" value="P:intracellular signal transduction"/>
    <property type="evidence" value="ECO:0007669"/>
    <property type="project" value="InterPro"/>
</dbReference>
<evidence type="ECO:0000256" key="1">
    <source>
        <dbReference type="ARBA" id="ARBA00022786"/>
    </source>
</evidence>
<dbReference type="PROSITE" id="PS50225">
    <property type="entry name" value="SOCS"/>
    <property type="match status" value="1"/>
</dbReference>
<dbReference type="SUPFAM" id="SSF158235">
    <property type="entry name" value="SOCS box-like"/>
    <property type="match status" value="1"/>
</dbReference>
<gene>
    <name evidence="4" type="primary">AVEN_83117_1</name>
    <name evidence="4" type="ORF">CEXT_395891</name>
</gene>
<sequence>MSTHFNRKLIESCSMARRFENIVVDPGSTRHGVHSALTDALRNLIRHLWIRLVQPAIALSLTEPDVIEEYCNGVDLELKDLCHTLKIILRAVKRLRQEVLEFVIRDHSDQWIIETPSERILSHPTVQLMLPTLQERYACPIQLQHGCRWAIRNRLNENWQLPSGINVLPIPRKMKKYLNLLSG</sequence>